<keyword evidence="3" id="KW-0677">Repeat</keyword>
<dbReference type="OMA" id="HYAVICN"/>
<feature type="repeat" description="ANK" evidence="7">
    <location>
        <begin position="323"/>
        <end position="347"/>
    </location>
</feature>
<reference evidence="10 11" key="1">
    <citation type="submission" date="2020-04" db="EMBL/GenBank/DDBJ databases">
        <title>Plant Genome Project.</title>
        <authorList>
            <person name="Zhang R.-G."/>
        </authorList>
    </citation>
    <scope>NUCLEOTIDE SEQUENCE [LARGE SCALE GENOMIC DNA]</scope>
    <source>
        <strain evidence="10">YNK0</strain>
        <tissue evidence="10">Leaf</tissue>
    </source>
</reference>
<dbReference type="Pfam" id="PF13962">
    <property type="entry name" value="PGG"/>
    <property type="match status" value="1"/>
</dbReference>
<dbReference type="Pfam" id="PF13857">
    <property type="entry name" value="Ank_5"/>
    <property type="match status" value="1"/>
</dbReference>
<dbReference type="SMART" id="SM00248">
    <property type="entry name" value="ANK"/>
    <property type="match status" value="9"/>
</dbReference>
<organism evidence="10 11">
    <name type="scientific">Tetracentron sinense</name>
    <name type="common">Spur-leaf</name>
    <dbReference type="NCBI Taxonomy" id="13715"/>
    <lineage>
        <taxon>Eukaryota</taxon>
        <taxon>Viridiplantae</taxon>
        <taxon>Streptophyta</taxon>
        <taxon>Embryophyta</taxon>
        <taxon>Tracheophyta</taxon>
        <taxon>Spermatophyta</taxon>
        <taxon>Magnoliopsida</taxon>
        <taxon>Trochodendrales</taxon>
        <taxon>Trochodendraceae</taxon>
        <taxon>Tetracentron</taxon>
    </lineage>
</organism>
<dbReference type="InterPro" id="IPR026961">
    <property type="entry name" value="PGG_dom"/>
</dbReference>
<evidence type="ECO:0000256" key="8">
    <source>
        <dbReference type="SAM" id="Phobius"/>
    </source>
</evidence>
<feature type="transmembrane region" description="Helical" evidence="8">
    <location>
        <begin position="500"/>
        <end position="519"/>
    </location>
</feature>
<evidence type="ECO:0000259" key="9">
    <source>
        <dbReference type="Pfam" id="PF13962"/>
    </source>
</evidence>
<gene>
    <name evidence="10" type="ORF">HHK36_000883</name>
</gene>
<dbReference type="InterPro" id="IPR002110">
    <property type="entry name" value="Ankyrin_rpt"/>
</dbReference>
<comment type="caution">
    <text evidence="10">The sequence shown here is derived from an EMBL/GenBank/DDBJ whole genome shotgun (WGS) entry which is preliminary data.</text>
</comment>
<dbReference type="PROSITE" id="PS50088">
    <property type="entry name" value="ANK_REPEAT"/>
    <property type="match status" value="3"/>
</dbReference>
<dbReference type="InterPro" id="IPR036770">
    <property type="entry name" value="Ankyrin_rpt-contain_sf"/>
</dbReference>
<dbReference type="Gene3D" id="1.25.40.20">
    <property type="entry name" value="Ankyrin repeat-containing domain"/>
    <property type="match status" value="1"/>
</dbReference>
<feature type="transmembrane region" description="Helical" evidence="8">
    <location>
        <begin position="414"/>
        <end position="436"/>
    </location>
</feature>
<evidence type="ECO:0000256" key="1">
    <source>
        <dbReference type="ARBA" id="ARBA00004141"/>
    </source>
</evidence>
<keyword evidence="5 7" id="KW-0040">ANK repeat</keyword>
<evidence type="ECO:0000256" key="5">
    <source>
        <dbReference type="ARBA" id="ARBA00023043"/>
    </source>
</evidence>
<evidence type="ECO:0000256" key="6">
    <source>
        <dbReference type="ARBA" id="ARBA00023136"/>
    </source>
</evidence>
<sequence>MDLELYKAARKGDVLFFNNITHEGDELKEYLCSRTHQGNNIIHIAARLGHELFVNKALDKCSLLLHQENSNGDTPLHVAARAGHVDLVNFLTETTPGGRSLEEGGAVEPPPLWRMENREKNTALHEALRNDSKEVALFLLDLDPELASSINGAGESPLYLAAEARLHSVLCKIVNQNSFSVAGPFGRNPLHAAVFTKRLASTRVLIDSKPELIKHADSYGKTALHYAAEANSIRIIRMLLRKDKTCAYVQDPDGNSPLHVAASSIRRRAVQVIIKYCPDTTELLNNKGRNALHLAVRKNLQRNVKSFLKLPEMRELINEQDDEGNTPLHIATTFHHYVMVRNLINTGYVDLRAKNKKGLTALDICESQWKLSHRQIYLWRYLRRHKASRAGDFSQSSRKLGDTFTHPKADLKQVANTLSVVAALLATVTFAAAYTMPGGYNNSGANVGAASLANKAALKAFVLSDTYALCCSMTAVFVLTSAMVGDPTFLVGAVFLSKALLLHALYGAMAAFQIGLFVVLSPDSLWLAIVVCIMASSVPFLHYYFRHISVIATPYSVGLQRSDTKITKEQEENVIEILEE</sequence>
<dbReference type="AlphaFoldDB" id="A0A835A1T7"/>
<keyword evidence="2 8" id="KW-0812">Transmembrane</keyword>
<evidence type="ECO:0000256" key="2">
    <source>
        <dbReference type="ARBA" id="ARBA00022692"/>
    </source>
</evidence>
<dbReference type="EMBL" id="JABCRI010000001">
    <property type="protein sequence ID" value="KAF8412911.1"/>
    <property type="molecule type" value="Genomic_DNA"/>
</dbReference>
<evidence type="ECO:0000256" key="3">
    <source>
        <dbReference type="ARBA" id="ARBA00022737"/>
    </source>
</evidence>
<accession>A0A835A1T7</accession>
<comment type="subcellular location">
    <subcellularLocation>
        <location evidence="1">Membrane</location>
        <topology evidence="1">Multi-pass membrane protein</topology>
    </subcellularLocation>
</comment>
<dbReference type="PROSITE" id="PS50297">
    <property type="entry name" value="ANK_REP_REGION"/>
    <property type="match status" value="3"/>
</dbReference>
<dbReference type="Proteomes" id="UP000655225">
    <property type="component" value="Unassembled WGS sequence"/>
</dbReference>
<dbReference type="SUPFAM" id="SSF48403">
    <property type="entry name" value="Ankyrin repeat"/>
    <property type="match status" value="1"/>
</dbReference>
<protein>
    <recommendedName>
        <fullName evidence="9">PGG domain-containing protein</fullName>
    </recommendedName>
</protein>
<evidence type="ECO:0000313" key="10">
    <source>
        <dbReference type="EMBL" id="KAF8412911.1"/>
    </source>
</evidence>
<keyword evidence="11" id="KW-1185">Reference proteome</keyword>
<feature type="transmembrane region" description="Helical" evidence="8">
    <location>
        <begin position="525"/>
        <end position="545"/>
    </location>
</feature>
<dbReference type="Pfam" id="PF12796">
    <property type="entry name" value="Ank_2"/>
    <property type="match status" value="3"/>
</dbReference>
<feature type="domain" description="PGG" evidence="9">
    <location>
        <begin position="410"/>
        <end position="519"/>
    </location>
</feature>
<proteinExistence type="predicted"/>
<name>A0A835A1T7_TETSI</name>
<dbReference type="OrthoDB" id="1847170at2759"/>
<dbReference type="GO" id="GO:0005886">
    <property type="term" value="C:plasma membrane"/>
    <property type="evidence" value="ECO:0007669"/>
    <property type="project" value="TreeGrafter"/>
</dbReference>
<evidence type="ECO:0000256" key="7">
    <source>
        <dbReference type="PROSITE-ProRule" id="PRU00023"/>
    </source>
</evidence>
<feature type="repeat" description="ANK" evidence="7">
    <location>
        <begin position="219"/>
        <end position="242"/>
    </location>
</feature>
<keyword evidence="6 8" id="KW-0472">Membrane</keyword>
<evidence type="ECO:0000256" key="4">
    <source>
        <dbReference type="ARBA" id="ARBA00022989"/>
    </source>
</evidence>
<dbReference type="PANTHER" id="PTHR24186:SF50">
    <property type="entry name" value="ANKYRIN REPEAT-CONTAINING PROTEIN ITN1-LIKE ISOFORM X1"/>
    <property type="match status" value="1"/>
</dbReference>
<feature type="repeat" description="ANK" evidence="7">
    <location>
        <begin position="71"/>
        <end position="93"/>
    </location>
</feature>
<feature type="transmembrane region" description="Helical" evidence="8">
    <location>
        <begin position="456"/>
        <end position="479"/>
    </location>
</feature>
<dbReference type="PANTHER" id="PTHR24186">
    <property type="entry name" value="PROTEIN PHOSPHATASE 1 REGULATORY SUBUNIT"/>
    <property type="match status" value="1"/>
</dbReference>
<evidence type="ECO:0000313" key="11">
    <source>
        <dbReference type="Proteomes" id="UP000655225"/>
    </source>
</evidence>
<keyword evidence="4 8" id="KW-1133">Transmembrane helix</keyword>